<dbReference type="EMBL" id="JBITYG010000004">
    <property type="protein sequence ID" value="MFI9102020.1"/>
    <property type="molecule type" value="Genomic_DNA"/>
</dbReference>
<comment type="caution">
    <text evidence="1">The sequence shown here is derived from an EMBL/GenBank/DDBJ whole genome shotgun (WGS) entry which is preliminary data.</text>
</comment>
<evidence type="ECO:0000313" key="1">
    <source>
        <dbReference type="EMBL" id="MFI9102020.1"/>
    </source>
</evidence>
<evidence type="ECO:0000313" key="2">
    <source>
        <dbReference type="Proteomes" id="UP001614394"/>
    </source>
</evidence>
<sequence>MTTSVIVSRPAAEVFDFLADARNLSLWSSGVAGVDGDAVPPGANAEYRYRYPGRHRAHRLVCAGYEPCRHIVFRGQRMWSPLGTQVPEYGFDLLPHGGGTLVRLSVHSSLGAGMALFSPVVAMAWRRDLPVDARKLCEALGGLHAAPRALEAVRTAEPAVPAPEPPFDYAPAARVFQPGVGA</sequence>
<accession>A0ABW8C6H9</accession>
<dbReference type="SUPFAM" id="SSF55961">
    <property type="entry name" value="Bet v1-like"/>
    <property type="match status" value="1"/>
</dbReference>
<gene>
    <name evidence="1" type="ORF">ACIGXA_16005</name>
</gene>
<dbReference type="Proteomes" id="UP001614394">
    <property type="component" value="Unassembled WGS sequence"/>
</dbReference>
<proteinExistence type="predicted"/>
<name>A0ABW8C6H9_9ACTN</name>
<dbReference type="Pfam" id="PF10604">
    <property type="entry name" value="Polyketide_cyc2"/>
    <property type="match status" value="1"/>
</dbReference>
<dbReference type="Gene3D" id="3.30.530.20">
    <property type="match status" value="1"/>
</dbReference>
<keyword evidence="2" id="KW-1185">Reference proteome</keyword>
<protein>
    <submittedName>
        <fullName evidence="1">SRPBCC family protein</fullName>
    </submittedName>
</protein>
<dbReference type="InterPro" id="IPR023393">
    <property type="entry name" value="START-like_dom_sf"/>
</dbReference>
<organism evidence="1 2">
    <name type="scientific">Streptomyces fildesensis</name>
    <dbReference type="NCBI Taxonomy" id="375757"/>
    <lineage>
        <taxon>Bacteria</taxon>
        <taxon>Bacillati</taxon>
        <taxon>Actinomycetota</taxon>
        <taxon>Actinomycetes</taxon>
        <taxon>Kitasatosporales</taxon>
        <taxon>Streptomycetaceae</taxon>
        <taxon>Streptomyces</taxon>
    </lineage>
</organism>
<reference evidence="1 2" key="1">
    <citation type="submission" date="2024-10" db="EMBL/GenBank/DDBJ databases">
        <title>The Natural Products Discovery Center: Release of the First 8490 Sequenced Strains for Exploring Actinobacteria Biosynthetic Diversity.</title>
        <authorList>
            <person name="Kalkreuter E."/>
            <person name="Kautsar S.A."/>
            <person name="Yang D."/>
            <person name="Bader C.D."/>
            <person name="Teijaro C.N."/>
            <person name="Fluegel L."/>
            <person name="Davis C.M."/>
            <person name="Simpson J.R."/>
            <person name="Lauterbach L."/>
            <person name="Steele A.D."/>
            <person name="Gui C."/>
            <person name="Meng S."/>
            <person name="Li G."/>
            <person name="Viehrig K."/>
            <person name="Ye F."/>
            <person name="Su P."/>
            <person name="Kiefer A.F."/>
            <person name="Nichols A."/>
            <person name="Cepeda A.J."/>
            <person name="Yan W."/>
            <person name="Fan B."/>
            <person name="Jiang Y."/>
            <person name="Adhikari A."/>
            <person name="Zheng C.-J."/>
            <person name="Schuster L."/>
            <person name="Cowan T.M."/>
            <person name="Smanski M.J."/>
            <person name="Chevrette M.G."/>
            <person name="De Carvalho L.P.S."/>
            <person name="Shen B."/>
        </authorList>
    </citation>
    <scope>NUCLEOTIDE SEQUENCE [LARGE SCALE GENOMIC DNA]</scope>
    <source>
        <strain evidence="1 2">NPDC053399</strain>
    </source>
</reference>
<dbReference type="InterPro" id="IPR019587">
    <property type="entry name" value="Polyketide_cyclase/dehydratase"/>
</dbReference>
<dbReference type="RefSeq" id="WP_399649115.1">
    <property type="nucleotide sequence ID" value="NZ_JBITYG010000004.1"/>
</dbReference>